<evidence type="ECO:0000313" key="3">
    <source>
        <dbReference type="Proteomes" id="UP001446871"/>
    </source>
</evidence>
<feature type="region of interest" description="Disordered" evidence="1">
    <location>
        <begin position="80"/>
        <end position="120"/>
    </location>
</feature>
<reference evidence="2 3" key="1">
    <citation type="submission" date="2023-01" db="EMBL/GenBank/DDBJ databases">
        <title>Analysis of 21 Apiospora genomes using comparative genomics revels a genus with tremendous synthesis potential of carbohydrate active enzymes and secondary metabolites.</title>
        <authorList>
            <person name="Sorensen T."/>
        </authorList>
    </citation>
    <scope>NUCLEOTIDE SEQUENCE [LARGE SCALE GENOMIC DNA]</scope>
    <source>
        <strain evidence="2 3">CBS 83171</strain>
    </source>
</reference>
<feature type="region of interest" description="Disordered" evidence="1">
    <location>
        <begin position="1"/>
        <end position="22"/>
    </location>
</feature>
<comment type="caution">
    <text evidence="2">The sequence shown here is derived from an EMBL/GenBank/DDBJ whole genome shotgun (WGS) entry which is preliminary data.</text>
</comment>
<sequence length="411" mass="43888">MTYGNLFGTPASSTTGGSFGTPTSAATPPYVYGPPIAWAYLAPAQAFPPTPNGGFPGSSNGLFPFNNPPSTAGTRTPLFWGAASSTKPNDTPQAIQGTADSDTPPSTHGLAPPQDKTNKEFEVLLTTQVRDLERRLDAVEKGTNHDKSATTPVNPQNNPTPARPQENPNPVRSHESPTPANGFIAWLQQLDPRTPGGITHWKKAEVGIAGHCLVKFDHLDLILVTQGDLHEPFETNEDTNKEVIIKEEPDVDQGICHAGCVELVLTKGGHLAGGIPKYLLPLGSVYKKPKSQDRPNPPTMAARLYMDITKPSKSLWLVRLGLGGNTSMPFSRVFDLGDDKSVTFDVAKLVGDISTVGTSGTSGPILADQEQVTQTLKKSAHLIVTSFQNAKLIKPKASELEHAVRTGWAGK</sequence>
<name>A0ABR1WGQ8_9PEZI</name>
<evidence type="ECO:0000256" key="1">
    <source>
        <dbReference type="SAM" id="MobiDB-lite"/>
    </source>
</evidence>
<proteinExistence type="predicted"/>
<evidence type="ECO:0000313" key="2">
    <source>
        <dbReference type="EMBL" id="KAK8081349.1"/>
    </source>
</evidence>
<keyword evidence="3" id="KW-1185">Reference proteome</keyword>
<dbReference type="Proteomes" id="UP001446871">
    <property type="component" value="Unassembled WGS sequence"/>
</dbReference>
<accession>A0ABR1WGQ8</accession>
<gene>
    <name evidence="2" type="ORF">PG996_000130</name>
</gene>
<organism evidence="2 3">
    <name type="scientific">Apiospora saccharicola</name>
    <dbReference type="NCBI Taxonomy" id="335842"/>
    <lineage>
        <taxon>Eukaryota</taxon>
        <taxon>Fungi</taxon>
        <taxon>Dikarya</taxon>
        <taxon>Ascomycota</taxon>
        <taxon>Pezizomycotina</taxon>
        <taxon>Sordariomycetes</taxon>
        <taxon>Xylariomycetidae</taxon>
        <taxon>Amphisphaeriales</taxon>
        <taxon>Apiosporaceae</taxon>
        <taxon>Apiospora</taxon>
    </lineage>
</organism>
<feature type="compositionally biased region" description="Low complexity" evidence="1">
    <location>
        <begin position="7"/>
        <end position="22"/>
    </location>
</feature>
<feature type="compositionally biased region" description="Polar residues" evidence="1">
    <location>
        <begin position="83"/>
        <end position="106"/>
    </location>
</feature>
<protein>
    <submittedName>
        <fullName evidence="2">Uncharacterized protein</fullName>
    </submittedName>
</protein>
<feature type="compositionally biased region" description="Low complexity" evidence="1">
    <location>
        <begin position="150"/>
        <end position="160"/>
    </location>
</feature>
<dbReference type="EMBL" id="JAQQWM010000001">
    <property type="protein sequence ID" value="KAK8081349.1"/>
    <property type="molecule type" value="Genomic_DNA"/>
</dbReference>
<feature type="region of interest" description="Disordered" evidence="1">
    <location>
        <begin position="140"/>
        <end position="179"/>
    </location>
</feature>